<keyword evidence="5 6" id="KW-0472">Membrane</keyword>
<evidence type="ECO:0000313" key="8">
    <source>
        <dbReference type="EMBL" id="PWS38495.1"/>
    </source>
</evidence>
<dbReference type="GO" id="GO:0005886">
    <property type="term" value="C:plasma membrane"/>
    <property type="evidence" value="ECO:0007669"/>
    <property type="project" value="TreeGrafter"/>
</dbReference>
<dbReference type="AlphaFoldDB" id="A0A317FID1"/>
<gene>
    <name evidence="8" type="ORF">DFH01_04230</name>
</gene>
<name>A0A317FID1_9PROT</name>
<dbReference type="EMBL" id="QGNA01000001">
    <property type="protein sequence ID" value="PWS38495.1"/>
    <property type="molecule type" value="Genomic_DNA"/>
</dbReference>
<proteinExistence type="inferred from homology"/>
<keyword evidence="4 6" id="KW-1133">Transmembrane helix</keyword>
<feature type="transmembrane region" description="Helical" evidence="6">
    <location>
        <begin position="34"/>
        <end position="57"/>
    </location>
</feature>
<comment type="subcellular location">
    <subcellularLocation>
        <location evidence="1">Membrane</location>
        <topology evidence="1">Multi-pass membrane protein</topology>
    </subcellularLocation>
</comment>
<feature type="chain" id="PRO_5016360301" evidence="7">
    <location>
        <begin position="22"/>
        <end position="121"/>
    </location>
</feature>
<feature type="transmembrane region" description="Helical" evidence="6">
    <location>
        <begin position="91"/>
        <end position="117"/>
    </location>
</feature>
<sequence length="121" mass="12222">MSSRIWMALGALLGLVSVAMAAYASHGLAPERAALANTGASLGAWHGLALIGTGLLAERRHGRLVHVAAFCFAAGALMFCGGVFLRALTDVSIGIVTPLGGLTLLVGWGLLAAAALISAQR</sequence>
<reference evidence="9" key="1">
    <citation type="submission" date="2018-05" db="EMBL/GenBank/DDBJ databases">
        <authorList>
            <person name="Du Z."/>
            <person name="Wang X."/>
        </authorList>
    </citation>
    <scope>NUCLEOTIDE SEQUENCE [LARGE SCALE GENOMIC DNA]</scope>
    <source>
        <strain evidence="9">CQN31</strain>
    </source>
</reference>
<comment type="similarity">
    <text evidence="2">Belongs to the UPF0382 family.</text>
</comment>
<organism evidence="8 9">
    <name type="scientific">Falsiroseomonas bella</name>
    <dbReference type="NCBI Taxonomy" id="2184016"/>
    <lineage>
        <taxon>Bacteria</taxon>
        <taxon>Pseudomonadati</taxon>
        <taxon>Pseudomonadota</taxon>
        <taxon>Alphaproteobacteria</taxon>
        <taxon>Acetobacterales</taxon>
        <taxon>Roseomonadaceae</taxon>
        <taxon>Falsiroseomonas</taxon>
    </lineage>
</organism>
<dbReference type="PANTHER" id="PTHR43461:SF1">
    <property type="entry name" value="TRANSMEMBRANE PROTEIN 256"/>
    <property type="match status" value="1"/>
</dbReference>
<comment type="caution">
    <text evidence="8">The sequence shown here is derived from an EMBL/GenBank/DDBJ whole genome shotgun (WGS) entry which is preliminary data.</text>
</comment>
<evidence type="ECO:0000256" key="3">
    <source>
        <dbReference type="ARBA" id="ARBA00022692"/>
    </source>
</evidence>
<evidence type="ECO:0000256" key="5">
    <source>
        <dbReference type="ARBA" id="ARBA00023136"/>
    </source>
</evidence>
<feature type="transmembrane region" description="Helical" evidence="6">
    <location>
        <begin position="64"/>
        <end position="85"/>
    </location>
</feature>
<keyword evidence="9" id="KW-1185">Reference proteome</keyword>
<evidence type="ECO:0000256" key="1">
    <source>
        <dbReference type="ARBA" id="ARBA00004141"/>
    </source>
</evidence>
<keyword evidence="7" id="KW-0732">Signal</keyword>
<evidence type="ECO:0000256" key="6">
    <source>
        <dbReference type="SAM" id="Phobius"/>
    </source>
</evidence>
<evidence type="ECO:0000256" key="2">
    <source>
        <dbReference type="ARBA" id="ARBA00009694"/>
    </source>
</evidence>
<dbReference type="Pfam" id="PF04241">
    <property type="entry name" value="DUF423"/>
    <property type="match status" value="1"/>
</dbReference>
<dbReference type="InterPro" id="IPR006696">
    <property type="entry name" value="DUF423"/>
</dbReference>
<dbReference type="Proteomes" id="UP000245765">
    <property type="component" value="Unassembled WGS sequence"/>
</dbReference>
<keyword evidence="3 6" id="KW-0812">Transmembrane</keyword>
<dbReference type="RefSeq" id="WP_109869116.1">
    <property type="nucleotide sequence ID" value="NZ_QGNA01000001.1"/>
</dbReference>
<dbReference type="OrthoDB" id="7284236at2"/>
<evidence type="ECO:0000256" key="7">
    <source>
        <dbReference type="SAM" id="SignalP"/>
    </source>
</evidence>
<accession>A0A317FID1</accession>
<evidence type="ECO:0000256" key="4">
    <source>
        <dbReference type="ARBA" id="ARBA00022989"/>
    </source>
</evidence>
<evidence type="ECO:0000313" key="9">
    <source>
        <dbReference type="Proteomes" id="UP000245765"/>
    </source>
</evidence>
<dbReference type="PANTHER" id="PTHR43461">
    <property type="entry name" value="TRANSMEMBRANE PROTEIN 256"/>
    <property type="match status" value="1"/>
</dbReference>
<protein>
    <submittedName>
        <fullName evidence="8">DUF423 domain-containing protein</fullName>
    </submittedName>
</protein>
<feature type="signal peptide" evidence="7">
    <location>
        <begin position="1"/>
        <end position="21"/>
    </location>
</feature>